<name>A0A6B2EAH6_9DIPT</name>
<dbReference type="SMART" id="SM00554">
    <property type="entry name" value="FAS1"/>
    <property type="match status" value="4"/>
</dbReference>
<sequence length="654" mass="74804">MARGFVLIALLFPLISQMDALTLEEKIRDDPDLSQFYSLLERNQIASTALNFRALTLFAPTNKAFQRYFGNKTYVLYHMLTVASTLEQLKPSVTSDMEGNPPLYITRRRHQNIDQIFVNNALIIKSRSNVQLINKEGKKQILHVIDDVLHPLTTIPSSTVDVHNPDAFQFLTFSESLDIGHHRVRSYRQKVILHKKEYLYQTPGAHTFLIPVEEGFKSPHRPEMIDRKVIDGHIIPNRTVFTAAAPLDEPLPTAAFEDNLKVLITFFSQADGKYVRTYVKSQTLIGDSVHAPGVVLSEIVRANIPVENGVVHLIQRPLVIVDTNVIQFLEEKEDGPLSKFFEVIQDFGAEFVQQIRRMKDVTLFAPSNEAWSDSNLNNIIRNRERMREILNLHIVRDRLNTDKIKTNNLNQINQVPTLVDRRFLYFNIFTNRDRNQTITVEGGGVNATIIQADIAATNGFVHIIDKVLGVPYSTVLDKLRTDPMLKHTFNIGSHGRFNQQLAEKTKRFTYFVPRDRAWKNSEAVYPNALRKLFLPEYAQQASAILGRHLIVGDRAFTMGELRQFANQTVELPTVRGMLRIRVKEEDRRYSILYNNRWIQVYRPDVECTNGIIHVIDFPLLDDTDSIISGAPSKYLTLASLAHLFGAILLTRLLI</sequence>
<feature type="domain" description="FAS1" evidence="2">
    <location>
        <begin position="164"/>
        <end position="318"/>
    </location>
</feature>
<proteinExistence type="predicted"/>
<feature type="chain" id="PRO_5025649143" evidence="1">
    <location>
        <begin position="21"/>
        <end position="654"/>
    </location>
</feature>
<feature type="domain" description="FAS1" evidence="2">
    <location>
        <begin position="324"/>
        <end position="468"/>
    </location>
</feature>
<dbReference type="Pfam" id="PF02469">
    <property type="entry name" value="Fasciclin"/>
    <property type="match status" value="3"/>
</dbReference>
<dbReference type="SUPFAM" id="SSF82153">
    <property type="entry name" value="FAS1 domain"/>
    <property type="match status" value="4"/>
</dbReference>
<dbReference type="GO" id="GO:0050839">
    <property type="term" value="F:cell adhesion molecule binding"/>
    <property type="evidence" value="ECO:0007669"/>
    <property type="project" value="TreeGrafter"/>
</dbReference>
<feature type="domain" description="FAS1" evidence="2">
    <location>
        <begin position="20"/>
        <end position="149"/>
    </location>
</feature>
<feature type="signal peptide" evidence="1">
    <location>
        <begin position="1"/>
        <end position="20"/>
    </location>
</feature>
<feature type="domain" description="FAS1" evidence="2">
    <location>
        <begin position="472"/>
        <end position="619"/>
    </location>
</feature>
<protein>
    <submittedName>
        <fullName evidence="3">Putative fasciclin</fullName>
    </submittedName>
</protein>
<dbReference type="PROSITE" id="PS50213">
    <property type="entry name" value="FAS1"/>
    <property type="match status" value="4"/>
</dbReference>
<evidence type="ECO:0000313" key="3">
    <source>
        <dbReference type="EMBL" id="NBJ59333.1"/>
    </source>
</evidence>
<dbReference type="GO" id="GO:0030198">
    <property type="term" value="P:extracellular matrix organization"/>
    <property type="evidence" value="ECO:0007669"/>
    <property type="project" value="TreeGrafter"/>
</dbReference>
<accession>A0A6B2EAH6</accession>
<organism evidence="3">
    <name type="scientific">Phlebotomus kandelakii</name>
    <dbReference type="NCBI Taxonomy" id="1109342"/>
    <lineage>
        <taxon>Eukaryota</taxon>
        <taxon>Metazoa</taxon>
        <taxon>Ecdysozoa</taxon>
        <taxon>Arthropoda</taxon>
        <taxon>Hexapoda</taxon>
        <taxon>Insecta</taxon>
        <taxon>Pterygota</taxon>
        <taxon>Neoptera</taxon>
        <taxon>Endopterygota</taxon>
        <taxon>Diptera</taxon>
        <taxon>Nematocera</taxon>
        <taxon>Psychodoidea</taxon>
        <taxon>Psychodidae</taxon>
        <taxon>Phlebotomus</taxon>
        <taxon>Larroussius</taxon>
    </lineage>
</organism>
<evidence type="ECO:0000256" key="1">
    <source>
        <dbReference type="SAM" id="SignalP"/>
    </source>
</evidence>
<dbReference type="GO" id="GO:0031012">
    <property type="term" value="C:extracellular matrix"/>
    <property type="evidence" value="ECO:0007669"/>
    <property type="project" value="TreeGrafter"/>
</dbReference>
<evidence type="ECO:0000259" key="2">
    <source>
        <dbReference type="PROSITE" id="PS50213"/>
    </source>
</evidence>
<reference evidence="3" key="1">
    <citation type="submission" date="2019-10" db="EMBL/GenBank/DDBJ databases">
        <title>Short sand fly seasons in Tbilisi, Georgia, hinder development of host immunity to saliva of the visceral leishmaniasis vector Phlebotomus kandelakii.</title>
        <authorList>
            <person name="Oliveira F."/>
            <person name="Giorgobiani E."/>
            <person name="Guimaraes-Costa A.B."/>
            <person name="Abdeladhim M."/>
            <person name="Oristian J."/>
            <person name="Tskhvaradze L."/>
            <person name="Tsertsvadze N."/>
            <person name="Zakalashvili M."/>
            <person name="Valenzuela J.G."/>
            <person name="Kamhawi S."/>
        </authorList>
    </citation>
    <scope>NUCLEOTIDE SEQUENCE</scope>
    <source>
        <strain evidence="3">Wild-capture in Tbilisi</strain>
        <tissue evidence="3">Salivary glands</tissue>
    </source>
</reference>
<dbReference type="GO" id="GO:0005615">
    <property type="term" value="C:extracellular space"/>
    <property type="evidence" value="ECO:0007669"/>
    <property type="project" value="TreeGrafter"/>
</dbReference>
<dbReference type="PANTHER" id="PTHR10900">
    <property type="entry name" value="PERIOSTIN-RELATED"/>
    <property type="match status" value="1"/>
</dbReference>
<dbReference type="InterPro" id="IPR000782">
    <property type="entry name" value="FAS1_domain"/>
</dbReference>
<dbReference type="EMBL" id="GIFK01001630">
    <property type="protein sequence ID" value="NBJ59333.1"/>
    <property type="molecule type" value="Transcribed_RNA"/>
</dbReference>
<dbReference type="Gene3D" id="2.30.180.10">
    <property type="entry name" value="FAS1 domain"/>
    <property type="match status" value="4"/>
</dbReference>
<dbReference type="PANTHER" id="PTHR10900:SF77">
    <property type="entry name" value="FI19380P1"/>
    <property type="match status" value="1"/>
</dbReference>
<keyword evidence="1" id="KW-0732">Signal</keyword>
<dbReference type="AlphaFoldDB" id="A0A6B2EAH6"/>
<dbReference type="InterPro" id="IPR036378">
    <property type="entry name" value="FAS1_dom_sf"/>
</dbReference>
<dbReference type="InterPro" id="IPR050904">
    <property type="entry name" value="Adhesion/Biosynth-related"/>
</dbReference>
<dbReference type="GO" id="GO:0007155">
    <property type="term" value="P:cell adhesion"/>
    <property type="evidence" value="ECO:0007669"/>
    <property type="project" value="TreeGrafter"/>
</dbReference>